<accession>A0A1H4ICZ3</accession>
<dbReference type="RefSeq" id="WP_143051297.1">
    <property type="nucleotide sequence ID" value="NZ_FNSV01000002.1"/>
</dbReference>
<dbReference type="Proteomes" id="UP000183561">
    <property type="component" value="Unassembled WGS sequence"/>
</dbReference>
<keyword evidence="3" id="KW-1185">Reference proteome</keyword>
<evidence type="ECO:0000256" key="1">
    <source>
        <dbReference type="SAM" id="SignalP"/>
    </source>
</evidence>
<feature type="signal peptide" evidence="1">
    <location>
        <begin position="1"/>
        <end position="27"/>
    </location>
</feature>
<proteinExistence type="predicted"/>
<keyword evidence="1" id="KW-0732">Signal</keyword>
<dbReference type="PROSITE" id="PS51257">
    <property type="entry name" value="PROKAR_LIPOPROTEIN"/>
    <property type="match status" value="1"/>
</dbReference>
<organism evidence="2 3">
    <name type="scientific">Rhodococcus koreensis</name>
    <dbReference type="NCBI Taxonomy" id="99653"/>
    <lineage>
        <taxon>Bacteria</taxon>
        <taxon>Bacillati</taxon>
        <taxon>Actinomycetota</taxon>
        <taxon>Actinomycetes</taxon>
        <taxon>Mycobacteriales</taxon>
        <taxon>Nocardiaceae</taxon>
        <taxon>Rhodococcus</taxon>
    </lineage>
</organism>
<name>A0A1H4ICZ3_9NOCA</name>
<gene>
    <name evidence="2" type="ORF">SAMN04490239_0308</name>
</gene>
<feature type="chain" id="PRO_5038828643" evidence="1">
    <location>
        <begin position="28"/>
        <end position="72"/>
    </location>
</feature>
<dbReference type="EMBL" id="FNSV01000002">
    <property type="protein sequence ID" value="SEB31198.1"/>
    <property type="molecule type" value="Genomic_DNA"/>
</dbReference>
<evidence type="ECO:0000313" key="3">
    <source>
        <dbReference type="Proteomes" id="UP000183561"/>
    </source>
</evidence>
<protein>
    <submittedName>
        <fullName evidence="2">Uncharacterized protein</fullName>
    </submittedName>
</protein>
<reference evidence="3" key="1">
    <citation type="submission" date="2016-10" db="EMBL/GenBank/DDBJ databases">
        <authorList>
            <person name="Varghese N."/>
            <person name="Submissions S."/>
        </authorList>
    </citation>
    <scope>NUCLEOTIDE SEQUENCE [LARGE SCALE GENOMIC DNA]</scope>
    <source>
        <strain evidence="3">DSM 44498</strain>
    </source>
</reference>
<sequence>MRDHRLRRAVGLILAVCVTVAGCSAAAGPEGSRTYFGSAARVGEGAVRTFDNKARVGMTWQARQRVLLTSPA</sequence>
<evidence type="ECO:0000313" key="2">
    <source>
        <dbReference type="EMBL" id="SEB31198.1"/>
    </source>
</evidence>
<dbReference type="AlphaFoldDB" id="A0A1H4ICZ3"/>